<organism evidence="3">
    <name type="scientific">Nakamurella sp. A5-74</name>
    <dbReference type="NCBI Taxonomy" id="3158264"/>
    <lineage>
        <taxon>Bacteria</taxon>
        <taxon>Bacillati</taxon>
        <taxon>Actinomycetota</taxon>
        <taxon>Actinomycetes</taxon>
        <taxon>Nakamurellales</taxon>
        <taxon>Nakamurellaceae</taxon>
        <taxon>Nakamurella</taxon>
    </lineage>
</organism>
<feature type="compositionally biased region" description="Pro residues" evidence="1">
    <location>
        <begin position="1"/>
        <end position="17"/>
    </location>
</feature>
<accession>A0AAU8DUG6</accession>
<evidence type="ECO:0000313" key="3">
    <source>
        <dbReference type="EMBL" id="XCG65014.1"/>
    </source>
</evidence>
<name>A0AAU8DUG6_9ACTN</name>
<feature type="transmembrane region" description="Helical" evidence="2">
    <location>
        <begin position="128"/>
        <end position="147"/>
    </location>
</feature>
<evidence type="ECO:0000256" key="2">
    <source>
        <dbReference type="SAM" id="Phobius"/>
    </source>
</evidence>
<dbReference type="RefSeq" id="WP_353650625.1">
    <property type="nucleotide sequence ID" value="NZ_CP159218.1"/>
</dbReference>
<keyword evidence="2" id="KW-1133">Transmembrane helix</keyword>
<feature type="transmembrane region" description="Helical" evidence="2">
    <location>
        <begin position="162"/>
        <end position="181"/>
    </location>
</feature>
<reference evidence="3" key="1">
    <citation type="submission" date="2024-05" db="EMBL/GenBank/DDBJ databases">
        <authorList>
            <person name="Cai S.Y."/>
            <person name="Jin L.M."/>
            <person name="Li H.R."/>
        </authorList>
    </citation>
    <scope>NUCLEOTIDE SEQUENCE</scope>
    <source>
        <strain evidence="3">A5-74</strain>
    </source>
</reference>
<feature type="transmembrane region" description="Helical" evidence="2">
    <location>
        <begin position="98"/>
        <end position="116"/>
    </location>
</feature>
<gene>
    <name evidence="3" type="ORF">ABLG96_06850</name>
</gene>
<protein>
    <recommendedName>
        <fullName evidence="4">Integral membrane protein</fullName>
    </recommendedName>
</protein>
<dbReference type="AlphaFoldDB" id="A0AAU8DUG6"/>
<dbReference type="EMBL" id="CP159218">
    <property type="protein sequence ID" value="XCG65014.1"/>
    <property type="molecule type" value="Genomic_DNA"/>
</dbReference>
<proteinExistence type="predicted"/>
<feature type="region of interest" description="Disordered" evidence="1">
    <location>
        <begin position="1"/>
        <end position="61"/>
    </location>
</feature>
<evidence type="ECO:0008006" key="4">
    <source>
        <dbReference type="Google" id="ProtNLM"/>
    </source>
</evidence>
<evidence type="ECO:0000256" key="1">
    <source>
        <dbReference type="SAM" id="MobiDB-lite"/>
    </source>
</evidence>
<keyword evidence="2" id="KW-0812">Transmembrane</keyword>
<keyword evidence="2" id="KW-0472">Membrane</keyword>
<sequence>MVEPAPSEPAPSEPAPSEPAHSERAAGSPDLGSTELESTELESTELRTPDGTGTAIDPAPASDGPRRLLSVVYGIFALAATARAGVQLATQFDDAPLAYSLSLFSGLVYIAATVGLGSRQPWSRRLTWVAVVIELVGVLTIGAASLIDPGAFPHDTVWSKFGYGYVFIPVILPLAGLWWLFSSRDQHRHSSRIR</sequence>
<feature type="transmembrane region" description="Helical" evidence="2">
    <location>
        <begin position="68"/>
        <end position="86"/>
    </location>
</feature>